<dbReference type="Pfam" id="PF02627">
    <property type="entry name" value="CMD"/>
    <property type="match status" value="1"/>
</dbReference>
<name>A0A1T5NP74_9BACT</name>
<dbReference type="GO" id="GO:0051920">
    <property type="term" value="F:peroxiredoxin activity"/>
    <property type="evidence" value="ECO:0007669"/>
    <property type="project" value="InterPro"/>
</dbReference>
<dbReference type="InterPro" id="IPR004675">
    <property type="entry name" value="AhpD_core"/>
</dbReference>
<accession>A0A1T5NP74</accession>
<organism evidence="2 3">
    <name type="scientific">Chitinophaga ginsengisegetis</name>
    <dbReference type="NCBI Taxonomy" id="393003"/>
    <lineage>
        <taxon>Bacteria</taxon>
        <taxon>Pseudomonadati</taxon>
        <taxon>Bacteroidota</taxon>
        <taxon>Chitinophagia</taxon>
        <taxon>Chitinophagales</taxon>
        <taxon>Chitinophagaceae</taxon>
        <taxon>Chitinophaga</taxon>
    </lineage>
</organism>
<dbReference type="RefSeq" id="WP_079469612.1">
    <property type="nucleotide sequence ID" value="NZ_FUZZ01000001.1"/>
</dbReference>
<dbReference type="PANTHER" id="PTHR34846:SF10">
    <property type="entry name" value="CYTOPLASMIC PROTEIN"/>
    <property type="match status" value="1"/>
</dbReference>
<dbReference type="STRING" id="393003.SAMN05660461_2433"/>
<evidence type="ECO:0000313" key="2">
    <source>
        <dbReference type="EMBL" id="SKD02156.1"/>
    </source>
</evidence>
<proteinExistence type="predicted"/>
<dbReference type="Gene3D" id="1.20.1290.10">
    <property type="entry name" value="AhpD-like"/>
    <property type="match status" value="1"/>
</dbReference>
<dbReference type="InterPro" id="IPR003779">
    <property type="entry name" value="CMD-like"/>
</dbReference>
<gene>
    <name evidence="2" type="ORF">SAMN05660461_2433</name>
</gene>
<dbReference type="PANTHER" id="PTHR34846">
    <property type="entry name" value="4-CARBOXYMUCONOLACTONE DECARBOXYLASE FAMILY PROTEIN (AFU_ORTHOLOGUE AFUA_6G11590)"/>
    <property type="match status" value="1"/>
</dbReference>
<dbReference type="NCBIfam" id="TIGR00778">
    <property type="entry name" value="ahpD_dom"/>
    <property type="match status" value="1"/>
</dbReference>
<keyword evidence="2" id="KW-0575">Peroxidase</keyword>
<reference evidence="2 3" key="1">
    <citation type="submission" date="2017-02" db="EMBL/GenBank/DDBJ databases">
        <authorList>
            <person name="Peterson S.W."/>
        </authorList>
    </citation>
    <scope>NUCLEOTIDE SEQUENCE [LARGE SCALE GENOMIC DNA]</scope>
    <source>
        <strain evidence="2 3">DSM 18108</strain>
    </source>
</reference>
<dbReference type="InterPro" id="IPR029032">
    <property type="entry name" value="AhpD-like"/>
</dbReference>
<dbReference type="AlphaFoldDB" id="A0A1T5NP74"/>
<dbReference type="SUPFAM" id="SSF69118">
    <property type="entry name" value="AhpD-like"/>
    <property type="match status" value="1"/>
</dbReference>
<sequence length="157" mass="17560">MKQRINLLTKGANAVKALYGVGAYLAGSSIEKSLQHLIYFRVSQMNGCAFCLDMHSKDARAEGETEQRIYMLAGWREATVYTDRERAAFAWAEAVTRLTNGDVPDEVYEQVRQQFSEEEIVDLTIAVTTINSYNRLNVAFRTSAGSYKPGMFAAKAN</sequence>
<keyword evidence="3" id="KW-1185">Reference proteome</keyword>
<evidence type="ECO:0000313" key="3">
    <source>
        <dbReference type="Proteomes" id="UP000190166"/>
    </source>
</evidence>
<keyword evidence="2" id="KW-0560">Oxidoreductase</keyword>
<evidence type="ECO:0000259" key="1">
    <source>
        <dbReference type="Pfam" id="PF02627"/>
    </source>
</evidence>
<dbReference type="EMBL" id="FUZZ01000001">
    <property type="protein sequence ID" value="SKD02156.1"/>
    <property type="molecule type" value="Genomic_DNA"/>
</dbReference>
<dbReference type="Proteomes" id="UP000190166">
    <property type="component" value="Unassembled WGS sequence"/>
</dbReference>
<protein>
    <submittedName>
        <fullName evidence="2">Alkylhydroperoxidase AhpD family core domain-containing protein</fullName>
    </submittedName>
</protein>
<feature type="domain" description="Carboxymuconolactone decarboxylase-like" evidence="1">
    <location>
        <begin position="22"/>
        <end position="94"/>
    </location>
</feature>